<evidence type="ECO:0000256" key="1">
    <source>
        <dbReference type="SAM" id="MobiDB-lite"/>
    </source>
</evidence>
<dbReference type="PROSITE" id="PS51257">
    <property type="entry name" value="PROKAR_LIPOPROTEIN"/>
    <property type="match status" value="1"/>
</dbReference>
<gene>
    <name evidence="3" type="ORF">SM611_16340</name>
</gene>
<feature type="signal peptide" evidence="2">
    <location>
        <begin position="1"/>
        <end position="28"/>
    </location>
</feature>
<accession>A0ABV4QBD9</accession>
<feature type="region of interest" description="Disordered" evidence="1">
    <location>
        <begin position="35"/>
        <end position="58"/>
    </location>
</feature>
<protein>
    <recommendedName>
        <fullName evidence="5">Lipoprotein</fullName>
    </recommendedName>
</protein>
<dbReference type="RefSeq" id="WP_371950399.1">
    <property type="nucleotide sequence ID" value="NZ_JAXCEI010000006.1"/>
</dbReference>
<evidence type="ECO:0000256" key="2">
    <source>
        <dbReference type="SAM" id="SignalP"/>
    </source>
</evidence>
<dbReference type="Proteomes" id="UP001569963">
    <property type="component" value="Unassembled WGS sequence"/>
</dbReference>
<proteinExistence type="predicted"/>
<reference evidence="3 4" key="1">
    <citation type="submission" date="2023-11" db="EMBL/GenBank/DDBJ databases">
        <title>Actinomadura monticuli sp. nov., isolated from volcanic ash.</title>
        <authorList>
            <person name="Lee S.D."/>
            <person name="Yang H."/>
            <person name="Kim I.S."/>
        </authorList>
    </citation>
    <scope>NUCLEOTIDE SEQUENCE [LARGE SCALE GENOMIC DNA]</scope>
    <source>
        <strain evidence="3 4">DLS-62</strain>
    </source>
</reference>
<name>A0ABV4QBD9_9ACTN</name>
<comment type="caution">
    <text evidence="3">The sequence shown here is derived from an EMBL/GenBank/DDBJ whole genome shotgun (WGS) entry which is preliminary data.</text>
</comment>
<organism evidence="3 4">
    <name type="scientific">Actinomadura monticuli</name>
    <dbReference type="NCBI Taxonomy" id="3097367"/>
    <lineage>
        <taxon>Bacteria</taxon>
        <taxon>Bacillati</taxon>
        <taxon>Actinomycetota</taxon>
        <taxon>Actinomycetes</taxon>
        <taxon>Streptosporangiales</taxon>
        <taxon>Thermomonosporaceae</taxon>
        <taxon>Actinomadura</taxon>
    </lineage>
</organism>
<evidence type="ECO:0000313" key="4">
    <source>
        <dbReference type="Proteomes" id="UP001569963"/>
    </source>
</evidence>
<dbReference type="Gene3D" id="2.50.20.20">
    <property type="match status" value="1"/>
</dbReference>
<feature type="compositionally biased region" description="Low complexity" evidence="1">
    <location>
        <begin position="39"/>
        <end position="57"/>
    </location>
</feature>
<evidence type="ECO:0000313" key="3">
    <source>
        <dbReference type="EMBL" id="MFA1540497.1"/>
    </source>
</evidence>
<evidence type="ECO:0008006" key="5">
    <source>
        <dbReference type="Google" id="ProtNLM"/>
    </source>
</evidence>
<dbReference type="EMBL" id="JAXCEI010000006">
    <property type="protein sequence ID" value="MFA1540497.1"/>
    <property type="molecule type" value="Genomic_DNA"/>
</dbReference>
<feature type="chain" id="PRO_5047498501" description="Lipoprotein" evidence="2">
    <location>
        <begin position="29"/>
        <end position="256"/>
    </location>
</feature>
<keyword evidence="2" id="KW-0732">Signal</keyword>
<sequence length="256" mass="26846">MPHRTLRDHTLRAAGTPAALMLLLASVAACGPAEKTETTPRAASTSATGSASPAAASNGVEKLKSAEILARARKATGSARFLRMRGDVQEGGDTFKLDFRFAGKTKATGWFQQGAERVEITRIGKDVYLKGNNAFWKSIGGKGAVQLFSGKHLKTTTSNADFKDLAAFTSRTALFDEAVKAVGTWTKGKTGAIGGTPAVTLTGAPGEEISVATRGEPYVLVMNGGPGNRIEYLAYEQPVDVQRPPAASVVDGDAFE</sequence>
<keyword evidence="4" id="KW-1185">Reference proteome</keyword>